<reference evidence="2 3" key="1">
    <citation type="submission" date="2015-06" db="EMBL/GenBank/DDBJ databases">
        <title>Prevotella sp. 109, sp. nov., a novel member of the family Prevotellaceae isolated from human faeces.</title>
        <authorList>
            <person name="Shkoporov A.N."/>
            <person name="Chaplin A.V."/>
            <person name="Kafarskaia L.I."/>
            <person name="Efimov B.A."/>
        </authorList>
    </citation>
    <scope>NUCLEOTIDE SEQUENCE [LARGE SCALE GENOMIC DNA]</scope>
    <source>
        <strain evidence="2 3">109</strain>
    </source>
</reference>
<keyword evidence="2" id="KW-0255">Endonuclease</keyword>
<dbReference type="InterPro" id="IPR027417">
    <property type="entry name" value="P-loop_NTPase"/>
</dbReference>
<dbReference type="GO" id="GO:0004519">
    <property type="term" value="F:endonuclease activity"/>
    <property type="evidence" value="ECO:0007669"/>
    <property type="project" value="UniProtKB-KW"/>
</dbReference>
<dbReference type="Pfam" id="PF13245">
    <property type="entry name" value="AAA_19"/>
    <property type="match status" value="1"/>
</dbReference>
<dbReference type="RefSeq" id="WP_053397932.1">
    <property type="nucleotide sequence ID" value="NZ_LFQU01000006.1"/>
</dbReference>
<dbReference type="OrthoDB" id="9803432at2"/>
<protein>
    <submittedName>
        <fullName evidence="2">ATP-dependent endonuclease</fullName>
    </submittedName>
</protein>
<evidence type="ECO:0000313" key="2">
    <source>
        <dbReference type="EMBL" id="KOO68969.1"/>
    </source>
</evidence>
<dbReference type="Gene3D" id="3.40.50.300">
    <property type="entry name" value="P-loop containing nucleotide triphosphate hydrolases"/>
    <property type="match status" value="2"/>
</dbReference>
<dbReference type="InterPro" id="IPR027785">
    <property type="entry name" value="UvrD-like_helicase_C"/>
</dbReference>
<gene>
    <name evidence="2" type="ORF">ACU52_04660</name>
</gene>
<organism evidence="2 3">
    <name type="scientific">Xylanibacter rarus</name>
    <dbReference type="NCBI Taxonomy" id="1676614"/>
    <lineage>
        <taxon>Bacteria</taxon>
        <taxon>Pseudomonadati</taxon>
        <taxon>Bacteroidota</taxon>
        <taxon>Bacteroidia</taxon>
        <taxon>Bacteroidales</taxon>
        <taxon>Prevotellaceae</taxon>
        <taxon>Xylanibacter</taxon>
    </lineage>
</organism>
<evidence type="ECO:0000313" key="3">
    <source>
        <dbReference type="Proteomes" id="UP000036951"/>
    </source>
</evidence>
<dbReference type="Proteomes" id="UP000036951">
    <property type="component" value="Unassembled WGS sequence"/>
</dbReference>
<dbReference type="EMBL" id="LFQU01000006">
    <property type="protein sequence ID" value="KOO68969.1"/>
    <property type="molecule type" value="Genomic_DNA"/>
</dbReference>
<keyword evidence="2" id="KW-0378">Hydrolase</keyword>
<proteinExistence type="predicted"/>
<dbReference type="AlphaFoldDB" id="A0A8E1QZT8"/>
<comment type="caution">
    <text evidence="2">The sequence shown here is derived from an EMBL/GenBank/DDBJ whole genome shotgun (WGS) entry which is preliminary data.</text>
</comment>
<accession>A0A8E1QZT8</accession>
<feature type="domain" description="UvrD-like helicase C-terminal" evidence="1">
    <location>
        <begin position="436"/>
        <end position="487"/>
    </location>
</feature>
<name>A0A8E1QZT8_9BACT</name>
<keyword evidence="2" id="KW-0540">Nuclease</keyword>
<keyword evidence="3" id="KW-1185">Reference proteome</keyword>
<dbReference type="SUPFAM" id="SSF52540">
    <property type="entry name" value="P-loop containing nucleoside triphosphate hydrolases"/>
    <property type="match status" value="2"/>
</dbReference>
<dbReference type="Pfam" id="PF13538">
    <property type="entry name" value="UvrD_C_2"/>
    <property type="match status" value="1"/>
</dbReference>
<dbReference type="CDD" id="cd18809">
    <property type="entry name" value="SF1_C_RecD"/>
    <property type="match status" value="1"/>
</dbReference>
<sequence length="496" mass="55105">MIVEELATQIMQTFGFVPTADQAKATAVFSRFLLDRDGSSVMIMRGSAGTGKTSLAAAIVKTLVKLRQRVILLAPTGRAAKVFSVNACRPAFTIHRRIYRQKTFAGESTGFSLNDNMYHDTLFIVDEASMIANGGGGEGAVFGTGCLLDDMVSFVYGGRNCRMMIIGDMAQLPPVGEEESPALMADFMAGYGLKVYQCDLNEILRQASGSGILYNATIIRSMITHDEVTRLPKITFSGFADIRMVSGGELIEQLNSSYSEVGTDETIVITRSNKRANAYNAGIRGMVLGREEELTTGDMLMVVRNNYYWTEKAAAEEKALEDSSTGNGDGRKAESQALPFIANGDRAMVVRVRNLREFYGLHFADVWLQFPDYDNYEIMVTAVTDSLMAEAPALTREQSERLFNGVMEDYQDVPLKADRLKKVRQDPCYNALQIKYAYAVTCHKAQGGQWAHIYVDQGYMTDDMLSPDYIHWLYTAFTRATEKLFLVNWPKTQTEG</sequence>
<evidence type="ECO:0000259" key="1">
    <source>
        <dbReference type="Pfam" id="PF13538"/>
    </source>
</evidence>